<dbReference type="SUPFAM" id="SSF46938">
    <property type="entry name" value="CRAL/TRIO N-terminal domain"/>
    <property type="match status" value="1"/>
</dbReference>
<dbReference type="SMART" id="SM01100">
    <property type="entry name" value="CRAL_TRIO_N"/>
    <property type="match status" value="1"/>
</dbReference>
<dbReference type="Pfam" id="PF03765">
    <property type="entry name" value="CRAL_TRIO_N"/>
    <property type="match status" value="1"/>
</dbReference>
<dbReference type="Gene3D" id="3.40.525.10">
    <property type="entry name" value="CRAL-TRIO lipid binding domain"/>
    <property type="match status" value="1"/>
</dbReference>
<protein>
    <recommendedName>
        <fullName evidence="2">CRAL/TRIO N-terminal domain-containing protein</fullName>
    </recommendedName>
</protein>
<dbReference type="InterPro" id="IPR036273">
    <property type="entry name" value="CRAL/TRIO_N_dom_sf"/>
</dbReference>
<dbReference type="InterPro" id="IPR036865">
    <property type="entry name" value="CRAL-TRIO_dom_sf"/>
</dbReference>
<dbReference type="InterPro" id="IPR052578">
    <property type="entry name" value="PI_Transfer_CRAL-TRIO"/>
</dbReference>
<feature type="domain" description="CRAL/TRIO N-terminal" evidence="2">
    <location>
        <begin position="39"/>
        <end position="64"/>
    </location>
</feature>
<dbReference type="AlphaFoldDB" id="A0A484NUT7"/>
<name>A0A484NUT7_9ASTE</name>
<dbReference type="OrthoDB" id="75724at2759"/>
<dbReference type="Proteomes" id="UP000595140">
    <property type="component" value="Unassembled WGS sequence"/>
</dbReference>
<organism evidence="3 4">
    <name type="scientific">Cuscuta campestris</name>
    <dbReference type="NCBI Taxonomy" id="132261"/>
    <lineage>
        <taxon>Eukaryota</taxon>
        <taxon>Viridiplantae</taxon>
        <taxon>Streptophyta</taxon>
        <taxon>Embryophyta</taxon>
        <taxon>Tracheophyta</taxon>
        <taxon>Spermatophyta</taxon>
        <taxon>Magnoliopsida</taxon>
        <taxon>eudicotyledons</taxon>
        <taxon>Gunneridae</taxon>
        <taxon>Pentapetalae</taxon>
        <taxon>asterids</taxon>
        <taxon>lamiids</taxon>
        <taxon>Solanales</taxon>
        <taxon>Convolvulaceae</taxon>
        <taxon>Cuscuteae</taxon>
        <taxon>Cuscuta</taxon>
        <taxon>Cuscuta subgen. Grammica</taxon>
        <taxon>Cuscuta sect. Cleistogrammica</taxon>
    </lineage>
</organism>
<dbReference type="InterPro" id="IPR011074">
    <property type="entry name" value="CRAL/TRIO_N_dom"/>
</dbReference>
<dbReference type="PANTHER" id="PTHR45824">
    <property type="entry name" value="GH16843P"/>
    <property type="match status" value="1"/>
</dbReference>
<gene>
    <name evidence="3" type="ORF">CCAM_LOCUS45420</name>
</gene>
<evidence type="ECO:0000313" key="3">
    <source>
        <dbReference type="EMBL" id="VFR03645.1"/>
    </source>
</evidence>
<keyword evidence="4" id="KW-1185">Reference proteome</keyword>
<feature type="compositionally biased region" description="Basic and acidic residues" evidence="1">
    <location>
        <begin position="7"/>
        <end position="22"/>
    </location>
</feature>
<dbReference type="EMBL" id="OOIL02006896">
    <property type="protein sequence ID" value="VFR03645.1"/>
    <property type="molecule type" value="Genomic_DNA"/>
</dbReference>
<dbReference type="GO" id="GO:0008526">
    <property type="term" value="F:phosphatidylinositol transfer activity"/>
    <property type="evidence" value="ECO:0007669"/>
    <property type="project" value="TreeGrafter"/>
</dbReference>
<evidence type="ECO:0000256" key="1">
    <source>
        <dbReference type="SAM" id="MobiDB-lite"/>
    </source>
</evidence>
<accession>A0A484NUT7</accession>
<dbReference type="PANTHER" id="PTHR45824:SF22">
    <property type="entry name" value="SEC14P-LIKE PHOSPHATIDYLINOSITOL TRANSFER FAMILY PROTEIN"/>
    <property type="match status" value="1"/>
</dbReference>
<evidence type="ECO:0000259" key="2">
    <source>
        <dbReference type="SMART" id="SM01100"/>
    </source>
</evidence>
<sequence length="85" mass="10156">MFRRKNSNHEQGEDDQAKKVSELKTSLGPLSERNLQYCTDACLKRYLVARRFNVGKAKKMLEETLKWRSSFKPEEIRWERKHGEI</sequence>
<proteinExistence type="predicted"/>
<evidence type="ECO:0000313" key="4">
    <source>
        <dbReference type="Proteomes" id="UP000595140"/>
    </source>
</evidence>
<feature type="region of interest" description="Disordered" evidence="1">
    <location>
        <begin position="1"/>
        <end position="25"/>
    </location>
</feature>
<reference evidence="3 4" key="1">
    <citation type="submission" date="2018-04" db="EMBL/GenBank/DDBJ databases">
        <authorList>
            <person name="Vogel A."/>
        </authorList>
    </citation>
    <scope>NUCLEOTIDE SEQUENCE [LARGE SCALE GENOMIC DNA]</scope>
</reference>